<evidence type="ECO:0000313" key="7">
    <source>
        <dbReference type="Proteomes" id="UP001558713"/>
    </source>
</evidence>
<feature type="domain" description="Bifunctional inhibitor/plant lipid transfer protein/seed storage helical" evidence="4">
    <location>
        <begin position="35"/>
        <end position="100"/>
    </location>
</feature>
<evidence type="ECO:0000313" key="6">
    <source>
        <dbReference type="EMBL" id="KAL1215018.1"/>
    </source>
</evidence>
<feature type="chain" id="PRO_5044723232" evidence="3">
    <location>
        <begin position="25"/>
        <end position="100"/>
    </location>
</feature>
<protein>
    <submittedName>
        <fullName evidence="6">Non-specific lipid-transfer protein AKCS9</fullName>
    </submittedName>
</protein>
<keyword evidence="2" id="KW-0446">Lipid-binding</keyword>
<reference evidence="6 7" key="1">
    <citation type="submission" date="2024-04" db="EMBL/GenBank/DDBJ databases">
        <title>Genome assembly C_amara_ONT_v2.</title>
        <authorList>
            <person name="Yant L."/>
            <person name="Moore C."/>
            <person name="Slenker M."/>
        </authorList>
    </citation>
    <scope>NUCLEOTIDE SEQUENCE [LARGE SCALE GENOMIC DNA]</scope>
    <source>
        <tissue evidence="6">Leaf</tissue>
    </source>
</reference>
<evidence type="ECO:0000256" key="2">
    <source>
        <dbReference type="ARBA" id="ARBA00023121"/>
    </source>
</evidence>
<keyword evidence="7" id="KW-1185">Reference proteome</keyword>
<sequence>MKFTTLVFITFGVVLVSFLAPIKSSMVVNAVKPPCTDIELTGCVPAILDGTKPSDECCGKLRAQQPCFCDFIKNPAFHNLVTSPQAHKILAMCNIPYPIC</sequence>
<dbReference type="AlphaFoldDB" id="A0ABD1B8W5"/>
<keyword evidence="1" id="KW-0813">Transport</keyword>
<dbReference type="SMART" id="SM00499">
    <property type="entry name" value="AAI"/>
    <property type="match status" value="1"/>
</dbReference>
<evidence type="ECO:0000313" key="5">
    <source>
        <dbReference type="EMBL" id="KAL1196128.1"/>
    </source>
</evidence>
<dbReference type="InterPro" id="IPR033872">
    <property type="entry name" value="nsLTP2"/>
</dbReference>
<dbReference type="SUPFAM" id="SSF47699">
    <property type="entry name" value="Bifunctional inhibitor/lipid-transfer protein/seed storage 2S albumin"/>
    <property type="match status" value="1"/>
</dbReference>
<organism evidence="6 7">
    <name type="scientific">Cardamine amara subsp. amara</name>
    <dbReference type="NCBI Taxonomy" id="228776"/>
    <lineage>
        <taxon>Eukaryota</taxon>
        <taxon>Viridiplantae</taxon>
        <taxon>Streptophyta</taxon>
        <taxon>Embryophyta</taxon>
        <taxon>Tracheophyta</taxon>
        <taxon>Spermatophyta</taxon>
        <taxon>Magnoliopsida</taxon>
        <taxon>eudicotyledons</taxon>
        <taxon>Gunneridae</taxon>
        <taxon>Pentapetalae</taxon>
        <taxon>rosids</taxon>
        <taxon>malvids</taxon>
        <taxon>Brassicales</taxon>
        <taxon>Brassicaceae</taxon>
        <taxon>Cardamineae</taxon>
        <taxon>Cardamine</taxon>
    </lineage>
</organism>
<dbReference type="Proteomes" id="UP001558713">
    <property type="component" value="Unassembled WGS sequence"/>
</dbReference>
<gene>
    <name evidence="6" type="ORF">V5N11_007791</name>
    <name evidence="5" type="ORF">V5N11_027798</name>
</gene>
<keyword evidence="3" id="KW-0732">Signal</keyword>
<dbReference type="GO" id="GO:0008289">
    <property type="term" value="F:lipid binding"/>
    <property type="evidence" value="ECO:0007669"/>
    <property type="project" value="UniProtKB-KW"/>
</dbReference>
<proteinExistence type="predicted"/>
<evidence type="ECO:0000259" key="4">
    <source>
        <dbReference type="SMART" id="SM00499"/>
    </source>
</evidence>
<dbReference type="EMBL" id="JBANAX010000293">
    <property type="protein sequence ID" value="KAL1215018.1"/>
    <property type="molecule type" value="Genomic_DNA"/>
</dbReference>
<dbReference type="EMBL" id="JBANAX010000711">
    <property type="protein sequence ID" value="KAL1196128.1"/>
    <property type="molecule type" value="Genomic_DNA"/>
</dbReference>
<dbReference type="InterPro" id="IPR036312">
    <property type="entry name" value="Bifun_inhib/LTP/seed_sf"/>
</dbReference>
<comment type="caution">
    <text evidence="6">The sequence shown here is derived from an EMBL/GenBank/DDBJ whole genome shotgun (WGS) entry which is preliminary data.</text>
</comment>
<name>A0ABD1B8W5_CARAN</name>
<evidence type="ECO:0000256" key="1">
    <source>
        <dbReference type="ARBA" id="ARBA00022448"/>
    </source>
</evidence>
<accession>A0ABD1B8W5</accession>
<dbReference type="PANTHER" id="PTHR33214:SF73">
    <property type="entry name" value="BIFUNCTIONAL INHIBITOR_LIPID-TRANSFER PROTEIN_SEED STORAGE 2S ALBUMIN SUPERFAMILY PROTEIN"/>
    <property type="match status" value="1"/>
</dbReference>
<dbReference type="Pfam" id="PF00234">
    <property type="entry name" value="Tryp_alpha_amyl"/>
    <property type="match status" value="1"/>
</dbReference>
<dbReference type="Gene3D" id="1.10.110.10">
    <property type="entry name" value="Plant lipid-transfer and hydrophobic proteins"/>
    <property type="match status" value="1"/>
</dbReference>
<feature type="signal peptide" evidence="3">
    <location>
        <begin position="1"/>
        <end position="24"/>
    </location>
</feature>
<evidence type="ECO:0000256" key="3">
    <source>
        <dbReference type="SAM" id="SignalP"/>
    </source>
</evidence>
<dbReference type="InterPro" id="IPR016140">
    <property type="entry name" value="Bifunc_inhib/LTP/seed_store"/>
</dbReference>
<dbReference type="CDD" id="cd01959">
    <property type="entry name" value="nsLTP2"/>
    <property type="match status" value="1"/>
</dbReference>
<dbReference type="PANTHER" id="PTHR33214">
    <property type="entry name" value="BIFUNCTIONAL INHIBITOR/LIPID-TRANSFER PROTEIN/SEED STORAGE 2S ALBUMIN SUPERFAMILY PROTEIN"/>
    <property type="match status" value="1"/>
</dbReference>